<evidence type="ECO:0000256" key="4">
    <source>
        <dbReference type="ARBA" id="ARBA00022679"/>
    </source>
</evidence>
<dbReference type="InterPro" id="IPR001544">
    <property type="entry name" value="Aminotrans_IV"/>
</dbReference>
<evidence type="ECO:0000256" key="1">
    <source>
        <dbReference type="ARBA" id="ARBA00001933"/>
    </source>
</evidence>
<dbReference type="InterPro" id="IPR005786">
    <property type="entry name" value="B_amino_transII"/>
</dbReference>
<dbReference type="SUPFAM" id="SSF56752">
    <property type="entry name" value="D-aminoacid aminotransferase-like PLP-dependent enzymes"/>
    <property type="match status" value="1"/>
</dbReference>
<dbReference type="OrthoDB" id="409992at2759"/>
<evidence type="ECO:0000313" key="7">
    <source>
        <dbReference type="EMBL" id="PVI02978.1"/>
    </source>
</evidence>
<dbReference type="Proteomes" id="UP000244855">
    <property type="component" value="Unassembled WGS sequence"/>
</dbReference>
<feature type="modified residue" description="N6-(pyridoxal phosphate)lysine" evidence="6">
    <location>
        <position position="197"/>
    </location>
</feature>
<gene>
    <name evidence="7" type="ORF">DM02DRAFT_640858</name>
</gene>
<dbReference type="PANTHER" id="PTHR42825:SF2">
    <property type="entry name" value="BRANCHED-CHAIN-AMINO-ACID AMINOTRANSFERASE 3, CHLOROPLASTIC-RELATED"/>
    <property type="match status" value="1"/>
</dbReference>
<dbReference type="Pfam" id="PF01063">
    <property type="entry name" value="Aminotran_4"/>
    <property type="match status" value="1"/>
</dbReference>
<dbReference type="EMBL" id="KZ805336">
    <property type="protein sequence ID" value="PVI02978.1"/>
    <property type="molecule type" value="Genomic_DNA"/>
</dbReference>
<evidence type="ECO:0000256" key="6">
    <source>
        <dbReference type="PIRSR" id="PIRSR006468-1"/>
    </source>
</evidence>
<reference evidence="7 8" key="1">
    <citation type="journal article" date="2018" name="Sci. Rep.">
        <title>Comparative genomics provides insights into the lifestyle and reveals functional heterogeneity of dark septate endophytic fungi.</title>
        <authorList>
            <person name="Knapp D.G."/>
            <person name="Nemeth J.B."/>
            <person name="Barry K."/>
            <person name="Hainaut M."/>
            <person name="Henrissat B."/>
            <person name="Johnson J."/>
            <person name="Kuo A."/>
            <person name="Lim J.H.P."/>
            <person name="Lipzen A."/>
            <person name="Nolan M."/>
            <person name="Ohm R.A."/>
            <person name="Tamas L."/>
            <person name="Grigoriev I.V."/>
            <person name="Spatafora J.W."/>
            <person name="Nagy L.G."/>
            <person name="Kovacs G.M."/>
        </authorList>
    </citation>
    <scope>NUCLEOTIDE SEQUENCE [LARGE SCALE GENOMIC DNA]</scope>
    <source>
        <strain evidence="7 8">DSE2036</strain>
    </source>
</reference>
<protein>
    <submittedName>
        <fullName evidence="7">Branched-chain amino acid aminotransferase</fullName>
    </submittedName>
</protein>
<dbReference type="PANTHER" id="PTHR42825">
    <property type="entry name" value="AMINO ACID AMINOTRANSFERASE"/>
    <property type="match status" value="1"/>
</dbReference>
<proteinExistence type="inferred from homology"/>
<comment type="cofactor">
    <cofactor evidence="1">
        <name>pyridoxal 5'-phosphate</name>
        <dbReference type="ChEBI" id="CHEBI:597326"/>
    </cofactor>
</comment>
<dbReference type="PIRSF" id="PIRSF006468">
    <property type="entry name" value="BCAT1"/>
    <property type="match status" value="1"/>
</dbReference>
<dbReference type="Gene3D" id="3.30.470.10">
    <property type="match status" value="1"/>
</dbReference>
<evidence type="ECO:0000256" key="3">
    <source>
        <dbReference type="ARBA" id="ARBA00022576"/>
    </source>
</evidence>
<evidence type="ECO:0000256" key="5">
    <source>
        <dbReference type="ARBA" id="ARBA00022898"/>
    </source>
</evidence>
<comment type="similarity">
    <text evidence="2">Belongs to the class-IV pyridoxal-phosphate-dependent aminotransferase family.</text>
</comment>
<keyword evidence="4 7" id="KW-0808">Transferase</keyword>
<sequence>MVIFPPSPTSALDWTNPADFKLPNVNGHIESKYDQATGEWSALQFVASPYIQVHGLSAGLNYGQQVFEGLKAFRMPGSPGSIAIFRPDRNAIRLNRSSSVLSMPMVPPDLFLRACRAAIALNAEYVPPHETGWGMYCRPLLFASGPTYAPGVPDECTFCVYVFPTPAGVQGVSADAVKALILDDFDRAAPKGTGHAKAGGNYSGVIRWSGEAKAQGYGITLHLDSARHEHIEEFSVCGFLGVKGSVSNGDDKITICVPDTPCAIDSLTSDSVQHIARSWGWQVEKRPIPYTELPEFDEILGAGTAVGLTPIRSITRRIAEGQNGKLARNAKVVDDEDRGAETVEYIPHGERGGGPVFQKLLAELRAIQLGQTKDDFGWRFEVKASDGQI</sequence>
<dbReference type="InterPro" id="IPR043131">
    <property type="entry name" value="BCAT-like_N"/>
</dbReference>
<keyword evidence="3 7" id="KW-0032">Aminotransferase</keyword>
<dbReference type="Gene3D" id="3.20.10.10">
    <property type="entry name" value="D-amino Acid Aminotransferase, subunit A, domain 2"/>
    <property type="match status" value="1"/>
</dbReference>
<organism evidence="7 8">
    <name type="scientific">Periconia macrospinosa</name>
    <dbReference type="NCBI Taxonomy" id="97972"/>
    <lineage>
        <taxon>Eukaryota</taxon>
        <taxon>Fungi</taxon>
        <taxon>Dikarya</taxon>
        <taxon>Ascomycota</taxon>
        <taxon>Pezizomycotina</taxon>
        <taxon>Dothideomycetes</taxon>
        <taxon>Pleosporomycetidae</taxon>
        <taxon>Pleosporales</taxon>
        <taxon>Massarineae</taxon>
        <taxon>Periconiaceae</taxon>
        <taxon>Periconia</taxon>
    </lineage>
</organism>
<dbReference type="InterPro" id="IPR036038">
    <property type="entry name" value="Aminotransferase-like"/>
</dbReference>
<dbReference type="STRING" id="97972.A0A2V1DX96"/>
<evidence type="ECO:0000313" key="8">
    <source>
        <dbReference type="Proteomes" id="UP000244855"/>
    </source>
</evidence>
<dbReference type="InterPro" id="IPR043132">
    <property type="entry name" value="BCAT-like_C"/>
</dbReference>
<accession>A0A2V1DX96</accession>
<dbReference type="GO" id="GO:0004084">
    <property type="term" value="F:branched-chain-amino-acid transaminase activity"/>
    <property type="evidence" value="ECO:0007669"/>
    <property type="project" value="InterPro"/>
</dbReference>
<keyword evidence="8" id="KW-1185">Reference proteome</keyword>
<keyword evidence="5" id="KW-0663">Pyridoxal phosphate</keyword>
<name>A0A2V1DX96_9PLEO</name>
<dbReference type="GO" id="GO:0009081">
    <property type="term" value="P:branched-chain amino acid metabolic process"/>
    <property type="evidence" value="ECO:0007669"/>
    <property type="project" value="InterPro"/>
</dbReference>
<evidence type="ECO:0000256" key="2">
    <source>
        <dbReference type="ARBA" id="ARBA00009320"/>
    </source>
</evidence>
<dbReference type="AlphaFoldDB" id="A0A2V1DX96"/>